<dbReference type="OrthoDB" id="833773at2759"/>
<dbReference type="GO" id="GO:0005634">
    <property type="term" value="C:nucleus"/>
    <property type="evidence" value="ECO:0000318"/>
    <property type="project" value="GO_Central"/>
</dbReference>
<evidence type="ECO:0000256" key="3">
    <source>
        <dbReference type="ARBA" id="ARBA00023125"/>
    </source>
</evidence>
<dbReference type="InterPro" id="IPR015495">
    <property type="entry name" value="Myb_TF_plants"/>
</dbReference>
<keyword evidence="3" id="KW-0238">DNA-binding</keyword>
<reference evidence="8" key="1">
    <citation type="journal article" date="2016" name="Nat. Biotechnol.">
        <title>Sequencing wild and cultivated cassava and related species reveals extensive interspecific hybridization and genetic diversity.</title>
        <authorList>
            <person name="Bredeson J.V."/>
            <person name="Lyons J.B."/>
            <person name="Prochnik S.E."/>
            <person name="Wu G.A."/>
            <person name="Ha C.M."/>
            <person name="Edsinger-Gonzales E."/>
            <person name="Grimwood J."/>
            <person name="Schmutz J."/>
            <person name="Rabbi I.Y."/>
            <person name="Egesi C."/>
            <person name="Nauluvula P."/>
            <person name="Lebot V."/>
            <person name="Ndunguru J."/>
            <person name="Mkamilo G."/>
            <person name="Bart R.S."/>
            <person name="Setter T.L."/>
            <person name="Gleadow R.M."/>
            <person name="Kulakow P."/>
            <person name="Ferguson M.E."/>
            <person name="Rounsley S."/>
            <person name="Rokhsar D.S."/>
        </authorList>
    </citation>
    <scope>NUCLEOTIDE SEQUENCE [LARGE SCALE GENOMIC DNA]</scope>
    <source>
        <strain evidence="8">cv. AM560-2</strain>
    </source>
</reference>
<dbReference type="GO" id="GO:0000987">
    <property type="term" value="F:cis-regulatory region sequence-specific DNA binding"/>
    <property type="evidence" value="ECO:0000318"/>
    <property type="project" value="GO_Central"/>
</dbReference>
<sequence length="140" mass="16165">MGRASTSSKEAFNRVAWTPPEDKRLMDYISMHGPGKWERLAKELGLNRCGKSCRLRWLNYLRPGIKRGKFSEDEEDLIIRLHKLLGNRWSLIAGRIPGRTDNEIKNHWNTCLAKKAKDLNFTLPRLQKEKQSPSSSTSDN</sequence>
<evidence type="ECO:0000256" key="4">
    <source>
        <dbReference type="ARBA" id="ARBA00023242"/>
    </source>
</evidence>
<evidence type="ECO:0000256" key="1">
    <source>
        <dbReference type="ARBA" id="ARBA00004123"/>
    </source>
</evidence>
<dbReference type="SMART" id="SM00717">
    <property type="entry name" value="SANT"/>
    <property type="match status" value="2"/>
</dbReference>
<protein>
    <recommendedName>
        <fullName evidence="9">MYB family protein</fullName>
    </recommendedName>
</protein>
<keyword evidence="4" id="KW-0539">Nucleus</keyword>
<dbReference type="InterPro" id="IPR017930">
    <property type="entry name" value="Myb_dom"/>
</dbReference>
<dbReference type="PROSITE" id="PS51294">
    <property type="entry name" value="HTH_MYB"/>
    <property type="match status" value="2"/>
</dbReference>
<comment type="caution">
    <text evidence="7">The sequence shown here is derived from an EMBL/GenBank/DDBJ whole genome shotgun (WGS) entry which is preliminary data.</text>
</comment>
<dbReference type="Gene3D" id="1.10.10.60">
    <property type="entry name" value="Homeodomain-like"/>
    <property type="match status" value="2"/>
</dbReference>
<dbReference type="PANTHER" id="PTHR47998:SF74">
    <property type="entry name" value="TRANSCRIPTION FACTOR TT2"/>
    <property type="match status" value="1"/>
</dbReference>
<dbReference type="Proteomes" id="UP000091857">
    <property type="component" value="Chromosome 14"/>
</dbReference>
<proteinExistence type="predicted"/>
<feature type="domain" description="Myb-like" evidence="5">
    <location>
        <begin position="62"/>
        <end position="112"/>
    </location>
</feature>
<name>A0A2C9UL56_MANES</name>
<dbReference type="Pfam" id="PF00249">
    <property type="entry name" value="Myb_DNA-binding"/>
    <property type="match status" value="2"/>
</dbReference>
<gene>
    <name evidence="7" type="ORF">MANES_14G121400v8</name>
</gene>
<evidence type="ECO:0000313" key="8">
    <source>
        <dbReference type="Proteomes" id="UP000091857"/>
    </source>
</evidence>
<dbReference type="InterPro" id="IPR009057">
    <property type="entry name" value="Homeodomain-like_sf"/>
</dbReference>
<feature type="domain" description="HTH myb-type" evidence="6">
    <location>
        <begin position="9"/>
        <end position="61"/>
    </location>
</feature>
<dbReference type="FunFam" id="1.10.10.60:FF:000001">
    <property type="entry name" value="MYB-related transcription factor"/>
    <property type="match status" value="1"/>
</dbReference>
<evidence type="ECO:0000313" key="7">
    <source>
        <dbReference type="EMBL" id="OAY31551.1"/>
    </source>
</evidence>
<feature type="domain" description="HTH myb-type" evidence="6">
    <location>
        <begin position="62"/>
        <end position="116"/>
    </location>
</feature>
<dbReference type="SUPFAM" id="SSF46689">
    <property type="entry name" value="Homeodomain-like"/>
    <property type="match status" value="1"/>
</dbReference>
<dbReference type="STRING" id="3983.A0A2C9UL56"/>
<dbReference type="AlphaFoldDB" id="A0A2C9UL56"/>
<accession>A0A2C9UL56</accession>
<evidence type="ECO:0000259" key="6">
    <source>
        <dbReference type="PROSITE" id="PS51294"/>
    </source>
</evidence>
<dbReference type="EMBL" id="CM004400">
    <property type="protein sequence ID" value="OAY31551.1"/>
    <property type="molecule type" value="Genomic_DNA"/>
</dbReference>
<dbReference type="CDD" id="cd00167">
    <property type="entry name" value="SANT"/>
    <property type="match status" value="2"/>
</dbReference>
<evidence type="ECO:0000256" key="2">
    <source>
        <dbReference type="ARBA" id="ARBA00022737"/>
    </source>
</evidence>
<feature type="domain" description="Myb-like" evidence="5">
    <location>
        <begin position="9"/>
        <end position="61"/>
    </location>
</feature>
<keyword evidence="2" id="KW-0677">Repeat</keyword>
<dbReference type="Gramene" id="Manes.14G121400.1.v8.1">
    <property type="protein sequence ID" value="Manes.14G121400.1.v8.1.CDS"/>
    <property type="gene ID" value="Manes.14G121400.v8.1"/>
</dbReference>
<dbReference type="GO" id="GO:0006355">
    <property type="term" value="P:regulation of DNA-templated transcription"/>
    <property type="evidence" value="ECO:0000318"/>
    <property type="project" value="GO_Central"/>
</dbReference>
<evidence type="ECO:0008006" key="9">
    <source>
        <dbReference type="Google" id="ProtNLM"/>
    </source>
</evidence>
<dbReference type="PANTHER" id="PTHR47998">
    <property type="entry name" value="TRANSCRIPTION FACTOR MYB51-LIKE ISOFORM X1"/>
    <property type="match status" value="1"/>
</dbReference>
<comment type="subcellular location">
    <subcellularLocation>
        <location evidence="1">Nucleus</location>
    </subcellularLocation>
</comment>
<evidence type="ECO:0000259" key="5">
    <source>
        <dbReference type="PROSITE" id="PS50090"/>
    </source>
</evidence>
<dbReference type="PROSITE" id="PS50090">
    <property type="entry name" value="MYB_LIKE"/>
    <property type="match status" value="2"/>
</dbReference>
<organism evidence="7 8">
    <name type="scientific">Manihot esculenta</name>
    <name type="common">Cassava</name>
    <name type="synonym">Jatropha manihot</name>
    <dbReference type="NCBI Taxonomy" id="3983"/>
    <lineage>
        <taxon>Eukaryota</taxon>
        <taxon>Viridiplantae</taxon>
        <taxon>Streptophyta</taxon>
        <taxon>Embryophyta</taxon>
        <taxon>Tracheophyta</taxon>
        <taxon>Spermatophyta</taxon>
        <taxon>Magnoliopsida</taxon>
        <taxon>eudicotyledons</taxon>
        <taxon>Gunneridae</taxon>
        <taxon>Pentapetalae</taxon>
        <taxon>rosids</taxon>
        <taxon>fabids</taxon>
        <taxon>Malpighiales</taxon>
        <taxon>Euphorbiaceae</taxon>
        <taxon>Crotonoideae</taxon>
        <taxon>Manihoteae</taxon>
        <taxon>Manihot</taxon>
    </lineage>
</organism>
<dbReference type="InterPro" id="IPR001005">
    <property type="entry name" value="SANT/Myb"/>
</dbReference>
<keyword evidence="8" id="KW-1185">Reference proteome</keyword>
<dbReference type="SMR" id="A0A2C9UL56"/>